<dbReference type="PANTHER" id="PTHR34853:SF1">
    <property type="entry name" value="LIPASE 5"/>
    <property type="match status" value="1"/>
</dbReference>
<dbReference type="InterPro" id="IPR029058">
    <property type="entry name" value="AB_hydrolase_fold"/>
</dbReference>
<dbReference type="Proteomes" id="UP000683310">
    <property type="component" value="Chromosome"/>
</dbReference>
<dbReference type="PIRSF" id="PIRSF029171">
    <property type="entry name" value="Esterase_LipA"/>
    <property type="match status" value="1"/>
</dbReference>
<keyword evidence="1" id="KW-0732">Signal</keyword>
<feature type="signal peptide" evidence="1">
    <location>
        <begin position="1"/>
        <end position="27"/>
    </location>
</feature>
<feature type="chain" id="PRO_5045304955" evidence="1">
    <location>
        <begin position="28"/>
        <end position="393"/>
    </location>
</feature>
<protein>
    <submittedName>
        <fullName evidence="2">Lipase</fullName>
    </submittedName>
</protein>
<sequence length="393" mass="40871">MRKMLVQSFGIATALVAVMAAAPAAHAGAIFPIPDPDGFYYAAGNLDAAQNGDVLNSRLVPIHPFPGATVWQILFRSTNSTGAPIAAVTTLISPGPGPRPLVSYQPFVNSLGLQCAPSHSLFNGGMKEAPAIPLLVARGWAIAVPDHLGPDSAYGAARMGGQITLDGIRAVQRFTPAGLGVGPVGLAGYSGGSMSTGFAAAIAPDYAPELPIVGVAIGGVPVNPGKIAIQAGDTPQPLFGLGFAVAAGMEREYPREMELDSSLTPFGFWMRDRIANSCVEEIIVVGANHSIGEVFIPGRENDPALIRALQENALETVPELIRQPLYQWHGGNDQVPLDLAQYTAGRYCAAGTPVQFDVIPGADHGTAAFPGTVNAVNYLSDRFAGLTPPSNCR</sequence>
<dbReference type="EMBL" id="CP074371">
    <property type="protein sequence ID" value="QVI24882.1"/>
    <property type="molecule type" value="Genomic_DNA"/>
</dbReference>
<dbReference type="SUPFAM" id="SSF53474">
    <property type="entry name" value="alpha/beta-Hydrolases"/>
    <property type="match status" value="1"/>
</dbReference>
<gene>
    <name evidence="2" type="ORF">KHQ06_14400</name>
</gene>
<evidence type="ECO:0000313" key="3">
    <source>
        <dbReference type="Proteomes" id="UP000683310"/>
    </source>
</evidence>
<organism evidence="2 3">
    <name type="scientific">Nocardia tengchongensis</name>
    <dbReference type="NCBI Taxonomy" id="2055889"/>
    <lineage>
        <taxon>Bacteria</taxon>
        <taxon>Bacillati</taxon>
        <taxon>Actinomycetota</taxon>
        <taxon>Actinomycetes</taxon>
        <taxon>Mycobacteriales</taxon>
        <taxon>Nocardiaceae</taxon>
        <taxon>Nocardia</taxon>
    </lineage>
</organism>
<evidence type="ECO:0000313" key="2">
    <source>
        <dbReference type="EMBL" id="QVI24882.1"/>
    </source>
</evidence>
<evidence type="ECO:0000256" key="1">
    <source>
        <dbReference type="SAM" id="SignalP"/>
    </source>
</evidence>
<dbReference type="InterPro" id="IPR005152">
    <property type="entry name" value="Lipase_secreted"/>
</dbReference>
<accession>A0ABX8CYV6</accession>
<dbReference type="Pfam" id="PF03583">
    <property type="entry name" value="LIP"/>
    <property type="match status" value="1"/>
</dbReference>
<dbReference type="Gene3D" id="3.40.50.1820">
    <property type="entry name" value="alpha/beta hydrolase"/>
    <property type="match status" value="1"/>
</dbReference>
<reference evidence="2 3" key="1">
    <citation type="submission" date="2021-04" db="EMBL/GenBank/DDBJ databases">
        <title>Nocardia tengchongensis.</title>
        <authorList>
            <person name="Zhuang k."/>
            <person name="Ran Y."/>
            <person name="Li W."/>
        </authorList>
    </citation>
    <scope>NUCLEOTIDE SEQUENCE [LARGE SCALE GENOMIC DNA]</scope>
    <source>
        <strain evidence="2 3">CFH S0057</strain>
    </source>
</reference>
<proteinExistence type="predicted"/>
<dbReference type="Gene3D" id="1.10.260.130">
    <property type="match status" value="1"/>
</dbReference>
<dbReference type="PANTHER" id="PTHR34853">
    <property type="match status" value="1"/>
</dbReference>
<keyword evidence="3" id="KW-1185">Reference proteome</keyword>
<name>A0ABX8CYV6_9NOCA</name>